<gene>
    <name evidence="2" type="ORF">SAMN05518684_104180</name>
</gene>
<name>A0A1H9SEF9_9BACI</name>
<organism evidence="2 3">
    <name type="scientific">Salipaludibacillus aurantiacus</name>
    <dbReference type="NCBI Taxonomy" id="1601833"/>
    <lineage>
        <taxon>Bacteria</taxon>
        <taxon>Bacillati</taxon>
        <taxon>Bacillota</taxon>
        <taxon>Bacilli</taxon>
        <taxon>Bacillales</taxon>
        <taxon>Bacillaceae</taxon>
    </lineage>
</organism>
<evidence type="ECO:0000313" key="2">
    <source>
        <dbReference type="EMBL" id="SER83374.1"/>
    </source>
</evidence>
<accession>A0A1H9SEF9</accession>
<dbReference type="STRING" id="1601833.SAMN05518684_104180"/>
<dbReference type="PROSITE" id="PS50965">
    <property type="entry name" value="NERD"/>
    <property type="match status" value="1"/>
</dbReference>
<dbReference type="Pfam" id="PF08378">
    <property type="entry name" value="NERD"/>
    <property type="match status" value="1"/>
</dbReference>
<evidence type="ECO:0000259" key="1">
    <source>
        <dbReference type="PROSITE" id="PS50965"/>
    </source>
</evidence>
<reference evidence="3" key="1">
    <citation type="submission" date="2016-10" db="EMBL/GenBank/DDBJ databases">
        <authorList>
            <person name="Varghese N."/>
            <person name="Submissions S."/>
        </authorList>
    </citation>
    <scope>NUCLEOTIDE SEQUENCE [LARGE SCALE GENOMIC DNA]</scope>
    <source>
        <strain evidence="3">S9</strain>
    </source>
</reference>
<protein>
    <submittedName>
        <fullName evidence="2">Nuclease-related domain-containing protein</fullName>
    </submittedName>
</protein>
<dbReference type="Proteomes" id="UP000198571">
    <property type="component" value="Unassembled WGS sequence"/>
</dbReference>
<dbReference type="RefSeq" id="WP_177174214.1">
    <property type="nucleotide sequence ID" value="NZ_FOGT01000004.1"/>
</dbReference>
<keyword evidence="3" id="KW-1185">Reference proteome</keyword>
<feature type="domain" description="NERD" evidence="1">
    <location>
        <begin position="37"/>
        <end position="147"/>
    </location>
</feature>
<evidence type="ECO:0000313" key="3">
    <source>
        <dbReference type="Proteomes" id="UP000198571"/>
    </source>
</evidence>
<proteinExistence type="predicted"/>
<dbReference type="EMBL" id="FOGT01000004">
    <property type="protein sequence ID" value="SER83374.1"/>
    <property type="molecule type" value="Genomic_DNA"/>
</dbReference>
<dbReference type="AlphaFoldDB" id="A0A1H9SEF9"/>
<dbReference type="InterPro" id="IPR011528">
    <property type="entry name" value="NERD"/>
</dbReference>
<sequence>MFVKKRVPSYELQVLQSLKPRMYFSETLQKRYNLLVKGFEGEILLDRWLHTLALESLVLPDLIFEVNKSCIQIDTLFITPASTYLFEVKNYEGEFKIEGDKWRTRAGNDIQNPLFQLHRSETIFRQVLQNLNLPPVNLKPLVVFPNPEFTLFNASPDLPVILPTQLPRFFKNIEATPGHLSKNILNISNQLLSQSLTKSPYLTLPEYTYSQLSKGILCPKCYSRLNKITQRELRCGKCHYSETVREGVFRSVKDFQLLFPEKELTTAGIYEWCGGTAAKKVIQNTLFLHFTQKGKHKKVCYI</sequence>